<sequence length="366" mass="40306">MNRLCVQPVLSTTSSVGSGKGSDSGGSVSGTGGGSLGGGLRPRKHEQRLLRNMGVHTVVLDLLQIPYDRKEDVRMNELMRLAHEFLQNFCRGNQPNQVLFHKHLELFLTPGALKSQTVCAIFQDNAQLCSELSDKVVQHFVHCIETHGRHVEYLDFLRFGRTLNTNQSQSSGTADQGSSRPSGASLDQDARMRIQLLSRHIENMQRICRSHLEMTRHRRQKILRILEDLREQIRYLQVCVRDSLDLVSRLRTNPVTPTGTSGPSSLVDRPHSSQRQSTDALAANREAGGTAGSSNSGPASLKAIPSSTAADQWSWDHELIRPFSAADSPIICLAVCVELDSNITAMNRDSDAILLPEETPDIPSGD</sequence>
<keyword evidence="4" id="KW-1185">Reference proteome</keyword>
<dbReference type="eggNOG" id="KOG3533">
    <property type="taxonomic scope" value="Eukaryota"/>
</dbReference>
<feature type="region of interest" description="Disordered" evidence="1">
    <location>
        <begin position="166"/>
        <end position="188"/>
    </location>
</feature>
<feature type="compositionally biased region" description="Polar residues" evidence="1">
    <location>
        <begin position="251"/>
        <end position="264"/>
    </location>
</feature>
<dbReference type="KEGG" id="dpx:DAPPUDRAFT_251812"/>
<dbReference type="InterPro" id="IPR035910">
    <property type="entry name" value="RyR/IP3R_RIH_dom_sf"/>
</dbReference>
<evidence type="ECO:0000313" key="4">
    <source>
        <dbReference type="Proteomes" id="UP000000305"/>
    </source>
</evidence>
<reference evidence="3 4" key="1">
    <citation type="journal article" date="2011" name="Science">
        <title>The ecoresponsive genome of Daphnia pulex.</title>
        <authorList>
            <person name="Colbourne J.K."/>
            <person name="Pfrender M.E."/>
            <person name="Gilbert D."/>
            <person name="Thomas W.K."/>
            <person name="Tucker A."/>
            <person name="Oakley T.H."/>
            <person name="Tokishita S."/>
            <person name="Aerts A."/>
            <person name="Arnold G.J."/>
            <person name="Basu M.K."/>
            <person name="Bauer D.J."/>
            <person name="Caceres C.E."/>
            <person name="Carmel L."/>
            <person name="Casola C."/>
            <person name="Choi J.H."/>
            <person name="Detter J.C."/>
            <person name="Dong Q."/>
            <person name="Dusheyko S."/>
            <person name="Eads B.D."/>
            <person name="Frohlich T."/>
            <person name="Geiler-Samerotte K.A."/>
            <person name="Gerlach D."/>
            <person name="Hatcher P."/>
            <person name="Jogdeo S."/>
            <person name="Krijgsveld J."/>
            <person name="Kriventseva E.V."/>
            <person name="Kultz D."/>
            <person name="Laforsch C."/>
            <person name="Lindquist E."/>
            <person name="Lopez J."/>
            <person name="Manak J.R."/>
            <person name="Muller J."/>
            <person name="Pangilinan J."/>
            <person name="Patwardhan R.P."/>
            <person name="Pitluck S."/>
            <person name="Pritham E.J."/>
            <person name="Rechtsteiner A."/>
            <person name="Rho M."/>
            <person name="Rogozin I.B."/>
            <person name="Sakarya O."/>
            <person name="Salamov A."/>
            <person name="Schaack S."/>
            <person name="Shapiro H."/>
            <person name="Shiga Y."/>
            <person name="Skalitzky C."/>
            <person name="Smith Z."/>
            <person name="Souvorov A."/>
            <person name="Sung W."/>
            <person name="Tang Z."/>
            <person name="Tsuchiya D."/>
            <person name="Tu H."/>
            <person name="Vos H."/>
            <person name="Wang M."/>
            <person name="Wolf Y.I."/>
            <person name="Yamagata H."/>
            <person name="Yamada T."/>
            <person name="Ye Y."/>
            <person name="Shaw J.R."/>
            <person name="Andrews J."/>
            <person name="Crease T.J."/>
            <person name="Tang H."/>
            <person name="Lucas S.M."/>
            <person name="Robertson H.M."/>
            <person name="Bork P."/>
            <person name="Koonin E.V."/>
            <person name="Zdobnov E.M."/>
            <person name="Grigoriev I.V."/>
            <person name="Lynch M."/>
            <person name="Boore J.L."/>
        </authorList>
    </citation>
    <scope>NUCLEOTIDE SEQUENCE [LARGE SCALE GENOMIC DNA]</scope>
</reference>
<evidence type="ECO:0000256" key="1">
    <source>
        <dbReference type="SAM" id="MobiDB-lite"/>
    </source>
</evidence>
<dbReference type="Pfam" id="PF01365">
    <property type="entry name" value="RYDR_ITPR"/>
    <property type="match status" value="1"/>
</dbReference>
<accession>E9H163</accession>
<evidence type="ECO:0000313" key="3">
    <source>
        <dbReference type="EMBL" id="EFX74576.1"/>
    </source>
</evidence>
<proteinExistence type="predicted"/>
<dbReference type="PANTHER" id="PTHR45816:SF4">
    <property type="entry name" value="RYR_IP3R HOMOLOGY ASSOCIATED DOMAIN-CONTAINING PROTEIN"/>
    <property type="match status" value="1"/>
</dbReference>
<dbReference type="InterPro" id="IPR000699">
    <property type="entry name" value="RIH_dom"/>
</dbReference>
<feature type="compositionally biased region" description="Polar residues" evidence="1">
    <location>
        <begin position="166"/>
        <end position="182"/>
    </location>
</feature>
<gene>
    <name evidence="3" type="ORF">DAPPUDRAFT_251812</name>
</gene>
<dbReference type="PANTHER" id="PTHR45816">
    <property type="entry name" value="MIR DOMAIN-CONTAINING PROTEIN"/>
    <property type="match status" value="1"/>
</dbReference>
<feature type="region of interest" description="Disordered" evidence="1">
    <location>
        <begin position="10"/>
        <end position="42"/>
    </location>
</feature>
<dbReference type="EMBL" id="GL732582">
    <property type="protein sequence ID" value="EFX74576.1"/>
    <property type="molecule type" value="Genomic_DNA"/>
</dbReference>
<dbReference type="OrthoDB" id="76898at2759"/>
<name>E9H163_DAPPU</name>
<dbReference type="InterPro" id="IPR015925">
    <property type="entry name" value="Ryanodine_IP3_receptor"/>
</dbReference>
<evidence type="ECO:0000259" key="2">
    <source>
        <dbReference type="Pfam" id="PF01365"/>
    </source>
</evidence>
<dbReference type="SUPFAM" id="SSF100909">
    <property type="entry name" value="IP3 receptor type 1 binding core, domain 2"/>
    <property type="match status" value="1"/>
</dbReference>
<dbReference type="STRING" id="6669.E9H163"/>
<dbReference type="GO" id="GO:0005262">
    <property type="term" value="F:calcium channel activity"/>
    <property type="evidence" value="ECO:0007669"/>
    <property type="project" value="InterPro"/>
</dbReference>
<dbReference type="InParanoid" id="E9H163"/>
<dbReference type="GO" id="GO:0016020">
    <property type="term" value="C:membrane"/>
    <property type="evidence" value="ECO:0007669"/>
    <property type="project" value="InterPro"/>
</dbReference>
<feature type="compositionally biased region" description="Gly residues" evidence="1">
    <location>
        <begin position="18"/>
        <end position="40"/>
    </location>
</feature>
<feature type="region of interest" description="Disordered" evidence="1">
    <location>
        <begin position="251"/>
        <end position="303"/>
    </location>
</feature>
<dbReference type="HOGENOM" id="CLU_757075_0_0_1"/>
<organism evidence="3 4">
    <name type="scientific">Daphnia pulex</name>
    <name type="common">Water flea</name>
    <dbReference type="NCBI Taxonomy" id="6669"/>
    <lineage>
        <taxon>Eukaryota</taxon>
        <taxon>Metazoa</taxon>
        <taxon>Ecdysozoa</taxon>
        <taxon>Arthropoda</taxon>
        <taxon>Crustacea</taxon>
        <taxon>Branchiopoda</taxon>
        <taxon>Diplostraca</taxon>
        <taxon>Cladocera</taxon>
        <taxon>Anomopoda</taxon>
        <taxon>Daphniidae</taxon>
        <taxon>Daphnia</taxon>
    </lineage>
</organism>
<feature type="domain" description="RIH" evidence="2">
    <location>
        <begin position="41"/>
        <end position="159"/>
    </location>
</feature>
<protein>
    <recommendedName>
        <fullName evidence="2">RIH domain-containing protein</fullName>
    </recommendedName>
</protein>
<dbReference type="AlphaFoldDB" id="E9H163"/>
<dbReference type="Proteomes" id="UP000000305">
    <property type="component" value="Unassembled WGS sequence"/>
</dbReference>